<evidence type="ECO:0000256" key="1">
    <source>
        <dbReference type="SAM" id="MobiDB-lite"/>
    </source>
</evidence>
<dbReference type="AlphaFoldDB" id="A0A2J6TLP7"/>
<sequence>MLSLAKGDAGPDVAREFPNRPGQAPAKVQAPASTPHVQPAAAHPVGTCQELLARLQGWLRNKPRCRLRRRVTSDEVPKSVKGHRTDCTSLRTESLNTSTALASSGPSPPSPLLQWPAQPSQRSSAAALPFRIVAGGKKQKEDAQIEQDETPEEVHRLPHWAGGCCGPSWTDPSPRKD</sequence>
<dbReference type="EMBL" id="KZ613777">
    <property type="protein sequence ID" value="PMD63944.1"/>
    <property type="molecule type" value="Genomic_DNA"/>
</dbReference>
<evidence type="ECO:0000313" key="3">
    <source>
        <dbReference type="Proteomes" id="UP000235371"/>
    </source>
</evidence>
<feature type="region of interest" description="Disordered" evidence="1">
    <location>
        <begin position="1"/>
        <end position="41"/>
    </location>
</feature>
<keyword evidence="3" id="KW-1185">Reference proteome</keyword>
<feature type="region of interest" description="Disordered" evidence="1">
    <location>
        <begin position="91"/>
        <end position="177"/>
    </location>
</feature>
<dbReference type="Proteomes" id="UP000235371">
    <property type="component" value="Unassembled WGS sequence"/>
</dbReference>
<dbReference type="RefSeq" id="XP_024740848.1">
    <property type="nucleotide sequence ID" value="XM_024882647.1"/>
</dbReference>
<dbReference type="GeneID" id="36590724"/>
<proteinExistence type="predicted"/>
<accession>A0A2J6TLP7</accession>
<reference evidence="2 3" key="1">
    <citation type="submission" date="2016-04" db="EMBL/GenBank/DDBJ databases">
        <title>A degradative enzymes factory behind the ericoid mycorrhizal symbiosis.</title>
        <authorList>
            <consortium name="DOE Joint Genome Institute"/>
            <person name="Martino E."/>
            <person name="Morin E."/>
            <person name="Grelet G."/>
            <person name="Kuo A."/>
            <person name="Kohler A."/>
            <person name="Daghino S."/>
            <person name="Barry K."/>
            <person name="Choi C."/>
            <person name="Cichocki N."/>
            <person name="Clum A."/>
            <person name="Copeland A."/>
            <person name="Hainaut M."/>
            <person name="Haridas S."/>
            <person name="Labutti K."/>
            <person name="Lindquist E."/>
            <person name="Lipzen A."/>
            <person name="Khouja H.-R."/>
            <person name="Murat C."/>
            <person name="Ohm R."/>
            <person name="Olson A."/>
            <person name="Spatafora J."/>
            <person name="Veneault-Fourrey C."/>
            <person name="Henrissat B."/>
            <person name="Grigoriev I."/>
            <person name="Martin F."/>
            <person name="Perotto S."/>
        </authorList>
    </citation>
    <scope>NUCLEOTIDE SEQUENCE [LARGE SCALE GENOMIC DNA]</scope>
    <source>
        <strain evidence="2 3">E</strain>
    </source>
</reference>
<name>A0A2J6TLP7_9HELO</name>
<feature type="compositionally biased region" description="Low complexity" evidence="1">
    <location>
        <begin position="112"/>
        <end position="129"/>
    </location>
</feature>
<gene>
    <name evidence="2" type="ORF">K444DRAFT_626424</name>
</gene>
<organism evidence="2 3">
    <name type="scientific">Hyaloscypha bicolor E</name>
    <dbReference type="NCBI Taxonomy" id="1095630"/>
    <lineage>
        <taxon>Eukaryota</taxon>
        <taxon>Fungi</taxon>
        <taxon>Dikarya</taxon>
        <taxon>Ascomycota</taxon>
        <taxon>Pezizomycotina</taxon>
        <taxon>Leotiomycetes</taxon>
        <taxon>Helotiales</taxon>
        <taxon>Hyaloscyphaceae</taxon>
        <taxon>Hyaloscypha</taxon>
        <taxon>Hyaloscypha bicolor</taxon>
    </lineage>
</organism>
<evidence type="ECO:0000313" key="2">
    <source>
        <dbReference type="EMBL" id="PMD63944.1"/>
    </source>
</evidence>
<protein>
    <submittedName>
        <fullName evidence="2">Uncharacterized protein</fullName>
    </submittedName>
</protein>
<dbReference type="InParanoid" id="A0A2J6TLP7"/>